<dbReference type="OMA" id="GTWESTI"/>
<dbReference type="Proteomes" id="UP000001292">
    <property type="component" value="Unassembled WGS sequence"/>
</dbReference>
<evidence type="ECO:0000313" key="3">
    <source>
        <dbReference type="Proteomes" id="UP000001292"/>
    </source>
</evidence>
<keyword evidence="3" id="KW-1185">Reference proteome</keyword>
<dbReference type="AlphaFoldDB" id="B4IFG5"/>
<keyword evidence="1" id="KW-0732">Signal</keyword>
<proteinExistence type="predicted"/>
<sequence length="166" mass="19003">MFATLLILILASTDILATDYILLVEDSDIYTPCTDGPPGSVSLNEAFDAKMSVLHFNRGNWEPTVFNSLTPDFCDAMFNPNLFWYKYWFKNFENRDEIQEKCLATQGTVLVYNPFVVVPRLNNVMGPTLKGRYKVVFLFEAFNEQDERQPSSVCFEITGDAEKIKN</sequence>
<feature type="signal peptide" evidence="1">
    <location>
        <begin position="1"/>
        <end position="17"/>
    </location>
</feature>
<evidence type="ECO:0000256" key="1">
    <source>
        <dbReference type="SAM" id="SignalP"/>
    </source>
</evidence>
<evidence type="ECO:0000313" key="2">
    <source>
        <dbReference type="EMBL" id="EDW46387.1"/>
    </source>
</evidence>
<reference evidence="2 3" key="1">
    <citation type="journal article" date="2007" name="Nature">
        <title>Evolution of genes and genomes on the Drosophila phylogeny.</title>
        <authorList>
            <consortium name="Drosophila 12 Genomes Consortium"/>
            <person name="Clark A.G."/>
            <person name="Eisen M.B."/>
            <person name="Smith D.R."/>
            <person name="Bergman C.M."/>
            <person name="Oliver B."/>
            <person name="Markow T.A."/>
            <person name="Kaufman T.C."/>
            <person name="Kellis M."/>
            <person name="Gelbart W."/>
            <person name="Iyer V.N."/>
            <person name="Pollard D.A."/>
            <person name="Sackton T.B."/>
            <person name="Larracuente A.M."/>
            <person name="Singh N.D."/>
            <person name="Abad J.P."/>
            <person name="Abt D.N."/>
            <person name="Adryan B."/>
            <person name="Aguade M."/>
            <person name="Akashi H."/>
            <person name="Anderson W.W."/>
            <person name="Aquadro C.F."/>
            <person name="Ardell D.H."/>
            <person name="Arguello R."/>
            <person name="Artieri C.G."/>
            <person name="Barbash D.A."/>
            <person name="Barker D."/>
            <person name="Barsanti P."/>
            <person name="Batterham P."/>
            <person name="Batzoglou S."/>
            <person name="Begun D."/>
            <person name="Bhutkar A."/>
            <person name="Blanco E."/>
            <person name="Bosak S.A."/>
            <person name="Bradley R.K."/>
            <person name="Brand A.D."/>
            <person name="Brent M.R."/>
            <person name="Brooks A.N."/>
            <person name="Brown R.H."/>
            <person name="Butlin R.K."/>
            <person name="Caggese C."/>
            <person name="Calvi B.R."/>
            <person name="Bernardo de Carvalho A."/>
            <person name="Caspi A."/>
            <person name="Castrezana S."/>
            <person name="Celniker S.E."/>
            <person name="Chang J.L."/>
            <person name="Chapple C."/>
            <person name="Chatterji S."/>
            <person name="Chinwalla A."/>
            <person name="Civetta A."/>
            <person name="Clifton S.W."/>
            <person name="Comeron J.M."/>
            <person name="Costello J.C."/>
            <person name="Coyne J.A."/>
            <person name="Daub J."/>
            <person name="David R.G."/>
            <person name="Delcher A.L."/>
            <person name="Delehaunty K."/>
            <person name="Do C.B."/>
            <person name="Ebling H."/>
            <person name="Edwards K."/>
            <person name="Eickbush T."/>
            <person name="Evans J.D."/>
            <person name="Filipski A."/>
            <person name="Findeiss S."/>
            <person name="Freyhult E."/>
            <person name="Fulton L."/>
            <person name="Fulton R."/>
            <person name="Garcia A.C."/>
            <person name="Gardiner A."/>
            <person name="Garfield D.A."/>
            <person name="Garvin B.E."/>
            <person name="Gibson G."/>
            <person name="Gilbert D."/>
            <person name="Gnerre S."/>
            <person name="Godfrey J."/>
            <person name="Good R."/>
            <person name="Gotea V."/>
            <person name="Gravely B."/>
            <person name="Greenberg A.J."/>
            <person name="Griffiths-Jones S."/>
            <person name="Gross S."/>
            <person name="Guigo R."/>
            <person name="Gustafson E.A."/>
            <person name="Haerty W."/>
            <person name="Hahn M.W."/>
            <person name="Halligan D.L."/>
            <person name="Halpern A.L."/>
            <person name="Halter G.M."/>
            <person name="Han M.V."/>
            <person name="Heger A."/>
            <person name="Hillier L."/>
            <person name="Hinrichs A.S."/>
            <person name="Holmes I."/>
            <person name="Hoskins R.A."/>
            <person name="Hubisz M.J."/>
            <person name="Hultmark D."/>
            <person name="Huntley M.A."/>
            <person name="Jaffe D.B."/>
            <person name="Jagadeeshan S."/>
            <person name="Jeck W.R."/>
            <person name="Johnson J."/>
            <person name="Jones C.D."/>
            <person name="Jordan W.C."/>
            <person name="Karpen G.H."/>
            <person name="Kataoka E."/>
            <person name="Keightley P.D."/>
            <person name="Kheradpour P."/>
            <person name="Kirkness E.F."/>
            <person name="Koerich L.B."/>
            <person name="Kristiansen K."/>
            <person name="Kudrna D."/>
            <person name="Kulathinal R.J."/>
            <person name="Kumar S."/>
            <person name="Kwok R."/>
            <person name="Lander E."/>
            <person name="Langley C.H."/>
            <person name="Lapoint R."/>
            <person name="Lazzaro B.P."/>
            <person name="Lee S.J."/>
            <person name="Levesque L."/>
            <person name="Li R."/>
            <person name="Lin C.F."/>
            <person name="Lin M.F."/>
            <person name="Lindblad-Toh K."/>
            <person name="Llopart A."/>
            <person name="Long M."/>
            <person name="Low L."/>
            <person name="Lozovsky E."/>
            <person name="Lu J."/>
            <person name="Luo M."/>
            <person name="Machado C.A."/>
            <person name="Makalowski W."/>
            <person name="Marzo M."/>
            <person name="Matsuda M."/>
            <person name="Matzkin L."/>
            <person name="McAllister B."/>
            <person name="McBride C.S."/>
            <person name="McKernan B."/>
            <person name="McKernan K."/>
            <person name="Mendez-Lago M."/>
            <person name="Minx P."/>
            <person name="Mollenhauer M.U."/>
            <person name="Montooth K."/>
            <person name="Mount S.M."/>
            <person name="Mu X."/>
            <person name="Myers E."/>
            <person name="Negre B."/>
            <person name="Newfeld S."/>
            <person name="Nielsen R."/>
            <person name="Noor M.A."/>
            <person name="O'Grady P."/>
            <person name="Pachter L."/>
            <person name="Papaceit M."/>
            <person name="Parisi M.J."/>
            <person name="Parisi M."/>
            <person name="Parts L."/>
            <person name="Pedersen J.S."/>
            <person name="Pesole G."/>
            <person name="Phillippy A.M."/>
            <person name="Ponting C.P."/>
            <person name="Pop M."/>
            <person name="Porcelli D."/>
            <person name="Powell J.R."/>
            <person name="Prohaska S."/>
            <person name="Pruitt K."/>
            <person name="Puig M."/>
            <person name="Quesneville H."/>
            <person name="Ram K.R."/>
            <person name="Rand D."/>
            <person name="Rasmussen M.D."/>
            <person name="Reed L.K."/>
            <person name="Reenan R."/>
            <person name="Reily A."/>
            <person name="Remington K.A."/>
            <person name="Rieger T.T."/>
            <person name="Ritchie M.G."/>
            <person name="Robin C."/>
            <person name="Rogers Y.H."/>
            <person name="Rohde C."/>
            <person name="Rozas J."/>
            <person name="Rubenfield M.J."/>
            <person name="Ruiz A."/>
            <person name="Russo S."/>
            <person name="Salzberg S.L."/>
            <person name="Sanchez-Gracia A."/>
            <person name="Saranga D.J."/>
            <person name="Sato H."/>
            <person name="Schaeffer S.W."/>
            <person name="Schatz M.C."/>
            <person name="Schlenke T."/>
            <person name="Schwartz R."/>
            <person name="Segarra C."/>
            <person name="Singh R.S."/>
            <person name="Sirot L."/>
            <person name="Sirota M."/>
            <person name="Sisneros N.B."/>
            <person name="Smith C.D."/>
            <person name="Smith T.F."/>
            <person name="Spieth J."/>
            <person name="Stage D.E."/>
            <person name="Stark A."/>
            <person name="Stephan W."/>
            <person name="Strausberg R.L."/>
            <person name="Strempel S."/>
            <person name="Sturgill D."/>
            <person name="Sutton G."/>
            <person name="Sutton G.G."/>
            <person name="Tao W."/>
            <person name="Teichmann S."/>
            <person name="Tobari Y.N."/>
            <person name="Tomimura Y."/>
            <person name="Tsolas J.M."/>
            <person name="Valente V.L."/>
            <person name="Venter E."/>
            <person name="Venter J.C."/>
            <person name="Vicario S."/>
            <person name="Vieira F.G."/>
            <person name="Vilella A.J."/>
            <person name="Villasante A."/>
            <person name="Walenz B."/>
            <person name="Wang J."/>
            <person name="Wasserman M."/>
            <person name="Watts T."/>
            <person name="Wilson D."/>
            <person name="Wilson R.K."/>
            <person name="Wing R.A."/>
            <person name="Wolfner M.F."/>
            <person name="Wong A."/>
            <person name="Wong G.K."/>
            <person name="Wu C.I."/>
            <person name="Wu G."/>
            <person name="Yamamoto D."/>
            <person name="Yang H.P."/>
            <person name="Yang S.P."/>
            <person name="Yorke J.A."/>
            <person name="Yoshida K."/>
            <person name="Zdobnov E."/>
            <person name="Zhang P."/>
            <person name="Zhang Y."/>
            <person name="Zimin A.V."/>
            <person name="Baldwin J."/>
            <person name="Abdouelleil A."/>
            <person name="Abdulkadir J."/>
            <person name="Abebe A."/>
            <person name="Abera B."/>
            <person name="Abreu J."/>
            <person name="Acer S.C."/>
            <person name="Aftuck L."/>
            <person name="Alexander A."/>
            <person name="An P."/>
            <person name="Anderson E."/>
            <person name="Anderson S."/>
            <person name="Arachi H."/>
            <person name="Azer M."/>
            <person name="Bachantsang P."/>
            <person name="Barry A."/>
            <person name="Bayul T."/>
            <person name="Berlin A."/>
            <person name="Bessette D."/>
            <person name="Bloom T."/>
            <person name="Blye J."/>
            <person name="Boguslavskiy L."/>
            <person name="Bonnet C."/>
            <person name="Boukhgalter B."/>
            <person name="Bourzgui I."/>
            <person name="Brown A."/>
            <person name="Cahill P."/>
            <person name="Channer S."/>
            <person name="Cheshatsang Y."/>
            <person name="Chuda L."/>
            <person name="Citroen M."/>
            <person name="Collymore A."/>
            <person name="Cooke P."/>
            <person name="Costello M."/>
            <person name="D'Aco K."/>
            <person name="Daza R."/>
            <person name="De Haan G."/>
            <person name="DeGray S."/>
            <person name="DeMaso C."/>
            <person name="Dhargay N."/>
            <person name="Dooley K."/>
            <person name="Dooley E."/>
            <person name="Doricent M."/>
            <person name="Dorje P."/>
            <person name="Dorjee K."/>
            <person name="Dupes A."/>
            <person name="Elong R."/>
            <person name="Falk J."/>
            <person name="Farina A."/>
            <person name="Faro S."/>
            <person name="Ferguson D."/>
            <person name="Fisher S."/>
            <person name="Foley C.D."/>
            <person name="Franke A."/>
            <person name="Friedrich D."/>
            <person name="Gadbois L."/>
            <person name="Gearin G."/>
            <person name="Gearin C.R."/>
            <person name="Giannoukos G."/>
            <person name="Goode T."/>
            <person name="Graham J."/>
            <person name="Grandbois E."/>
            <person name="Grewal S."/>
            <person name="Gyaltsen K."/>
            <person name="Hafez N."/>
            <person name="Hagos B."/>
            <person name="Hall J."/>
            <person name="Henson C."/>
            <person name="Hollinger A."/>
            <person name="Honan T."/>
            <person name="Huard M.D."/>
            <person name="Hughes L."/>
            <person name="Hurhula B."/>
            <person name="Husby M.E."/>
            <person name="Kamat A."/>
            <person name="Kanga B."/>
            <person name="Kashin S."/>
            <person name="Khazanovich D."/>
            <person name="Kisner P."/>
            <person name="Lance K."/>
            <person name="Lara M."/>
            <person name="Lee W."/>
            <person name="Lennon N."/>
            <person name="Letendre F."/>
            <person name="LeVine R."/>
            <person name="Lipovsky A."/>
            <person name="Liu X."/>
            <person name="Liu J."/>
            <person name="Liu S."/>
            <person name="Lokyitsang T."/>
            <person name="Lokyitsang Y."/>
            <person name="Lubonja R."/>
            <person name="Lui A."/>
            <person name="MacDonald P."/>
            <person name="Magnisalis V."/>
            <person name="Maru K."/>
            <person name="Matthews C."/>
            <person name="McCusker W."/>
            <person name="McDonough S."/>
            <person name="Mehta T."/>
            <person name="Meldrim J."/>
            <person name="Meneus L."/>
            <person name="Mihai O."/>
            <person name="Mihalev A."/>
            <person name="Mihova T."/>
            <person name="Mittelman R."/>
            <person name="Mlenga V."/>
            <person name="Montmayeur A."/>
            <person name="Mulrain L."/>
            <person name="Navidi A."/>
            <person name="Naylor J."/>
            <person name="Negash T."/>
            <person name="Nguyen T."/>
            <person name="Nguyen N."/>
            <person name="Nicol R."/>
            <person name="Norbu C."/>
            <person name="Norbu N."/>
            <person name="Novod N."/>
            <person name="O'Neill B."/>
            <person name="Osman S."/>
            <person name="Markiewicz E."/>
            <person name="Oyono O.L."/>
            <person name="Patti C."/>
            <person name="Phunkhang P."/>
            <person name="Pierre F."/>
            <person name="Priest M."/>
            <person name="Raghuraman S."/>
            <person name="Rege F."/>
            <person name="Reyes R."/>
            <person name="Rise C."/>
            <person name="Rogov P."/>
            <person name="Ross K."/>
            <person name="Ryan E."/>
            <person name="Settipalli S."/>
            <person name="Shea T."/>
            <person name="Sherpa N."/>
            <person name="Shi L."/>
            <person name="Shih D."/>
            <person name="Sparrow T."/>
            <person name="Spaulding J."/>
            <person name="Stalker J."/>
            <person name="Stange-Thomann N."/>
            <person name="Stavropoulos S."/>
            <person name="Stone C."/>
            <person name="Strader C."/>
            <person name="Tesfaye S."/>
            <person name="Thomson T."/>
            <person name="Thoulutsang Y."/>
            <person name="Thoulutsang D."/>
            <person name="Topham K."/>
            <person name="Topping I."/>
            <person name="Tsamla T."/>
            <person name="Vassiliev H."/>
            <person name="Vo A."/>
            <person name="Wangchuk T."/>
            <person name="Wangdi T."/>
            <person name="Weiand M."/>
            <person name="Wilkinson J."/>
            <person name="Wilson A."/>
            <person name="Yadav S."/>
            <person name="Young G."/>
            <person name="Yu Q."/>
            <person name="Zembek L."/>
            <person name="Zhong D."/>
            <person name="Zimmer A."/>
            <person name="Zwirko Z."/>
            <person name="Jaffe D.B."/>
            <person name="Alvarez P."/>
            <person name="Brockman W."/>
            <person name="Butler J."/>
            <person name="Chin C."/>
            <person name="Gnerre S."/>
            <person name="Grabherr M."/>
            <person name="Kleber M."/>
            <person name="Mauceli E."/>
            <person name="MacCallum I."/>
        </authorList>
    </citation>
    <scope>NUCLEOTIDE SEQUENCE [LARGE SCALE GENOMIC DNA]</scope>
    <source>
        <strain evidence="3">Rob3c / Tucson 14021-0248.25</strain>
    </source>
</reference>
<dbReference type="InterPro" id="IPR010512">
    <property type="entry name" value="DUF1091"/>
</dbReference>
<dbReference type="HOGENOM" id="CLU_094350_1_0_1"/>
<dbReference type="Pfam" id="PF06477">
    <property type="entry name" value="DUF1091"/>
    <property type="match status" value="1"/>
</dbReference>
<dbReference type="InterPro" id="IPR006601">
    <property type="entry name" value="Uncharacterised_DM11_DROME"/>
</dbReference>
<feature type="chain" id="PRO_5002810607" evidence="1">
    <location>
        <begin position="18"/>
        <end position="166"/>
    </location>
</feature>
<name>B4IFG5_DROSE</name>
<accession>B4IFG5</accession>
<dbReference type="PhylomeDB" id="B4IFG5"/>
<organism evidence="3">
    <name type="scientific">Drosophila sechellia</name>
    <name type="common">Fruit fly</name>
    <dbReference type="NCBI Taxonomy" id="7238"/>
    <lineage>
        <taxon>Eukaryota</taxon>
        <taxon>Metazoa</taxon>
        <taxon>Ecdysozoa</taxon>
        <taxon>Arthropoda</taxon>
        <taxon>Hexapoda</taxon>
        <taxon>Insecta</taxon>
        <taxon>Pterygota</taxon>
        <taxon>Neoptera</taxon>
        <taxon>Endopterygota</taxon>
        <taxon>Diptera</taxon>
        <taxon>Brachycera</taxon>
        <taxon>Muscomorpha</taxon>
        <taxon>Ephydroidea</taxon>
        <taxon>Drosophilidae</taxon>
        <taxon>Drosophila</taxon>
        <taxon>Sophophora</taxon>
    </lineage>
</organism>
<dbReference type="GO" id="GO:0043695">
    <property type="term" value="P:detection of pheromone"/>
    <property type="evidence" value="ECO:0007669"/>
    <property type="project" value="EnsemblMetazoa"/>
</dbReference>
<protein>
    <submittedName>
        <fullName evidence="2">GM23302</fullName>
    </submittedName>
</protein>
<dbReference type="SMART" id="SM00675">
    <property type="entry name" value="DM11"/>
    <property type="match status" value="1"/>
</dbReference>
<dbReference type="EMBL" id="CH480833">
    <property type="protein sequence ID" value="EDW46387.1"/>
    <property type="molecule type" value="Genomic_DNA"/>
</dbReference>
<gene>
    <name evidence="2" type="primary">Dsec\GM23302</name>
    <name evidence="2" type="ORF">Dsec_GM23302</name>
</gene>